<evidence type="ECO:0000313" key="5">
    <source>
        <dbReference type="EMBL" id="KIY66156.1"/>
    </source>
</evidence>
<dbReference type="InterPro" id="IPR011009">
    <property type="entry name" value="Kinase-like_dom_sf"/>
</dbReference>
<sequence>MEYFHGCELLVWKCNFLVIPNALLRHVAREVLLGLDFLHIRAGLVHRDLNMRNIMMDASYRVKIIDLGSATSDTHPDDEDGLEIGFTAFTDPDIRRINMIIPACDIWSLGMVIMHLNSNGYRYPCSGAAAVDQWTSISKRSLRLLGMMTGEKGQFLQACLVDDSTVRPSAAMLLQLDWVHTLSVVRRS</sequence>
<evidence type="ECO:0000256" key="2">
    <source>
        <dbReference type="ARBA" id="ARBA00022741"/>
    </source>
</evidence>
<dbReference type="SUPFAM" id="SSF56112">
    <property type="entry name" value="Protein kinase-like (PK-like)"/>
    <property type="match status" value="1"/>
</dbReference>
<dbReference type="STRING" id="1314674.A0A0D7B9D5"/>
<dbReference type="InterPro" id="IPR000719">
    <property type="entry name" value="Prot_kinase_dom"/>
</dbReference>
<feature type="domain" description="Protein kinase" evidence="4">
    <location>
        <begin position="1"/>
        <end position="179"/>
    </location>
</feature>
<dbReference type="OrthoDB" id="4062651at2759"/>
<comment type="similarity">
    <text evidence="1">Belongs to the protein kinase superfamily. STE Ser/Thr protein kinase family. STE20 subfamily.</text>
</comment>
<evidence type="ECO:0000256" key="1">
    <source>
        <dbReference type="ARBA" id="ARBA00008874"/>
    </source>
</evidence>
<evidence type="ECO:0000256" key="3">
    <source>
        <dbReference type="ARBA" id="ARBA00022840"/>
    </source>
</evidence>
<proteinExistence type="inferred from homology"/>
<dbReference type="InterPro" id="IPR051931">
    <property type="entry name" value="PAK3-like"/>
</dbReference>
<dbReference type="PANTHER" id="PTHR45832">
    <property type="entry name" value="SERINE/THREONINE-PROTEIN KINASE SAMKA-RELATED-RELATED"/>
    <property type="match status" value="1"/>
</dbReference>
<dbReference type="AlphaFoldDB" id="A0A0D7B9D5"/>
<dbReference type="Pfam" id="PF00069">
    <property type="entry name" value="Pkinase"/>
    <property type="match status" value="1"/>
</dbReference>
<reference evidence="5 6" key="1">
    <citation type="journal article" date="2015" name="Fungal Genet. Biol.">
        <title>Evolution of novel wood decay mechanisms in Agaricales revealed by the genome sequences of Fistulina hepatica and Cylindrobasidium torrendii.</title>
        <authorList>
            <person name="Floudas D."/>
            <person name="Held B.W."/>
            <person name="Riley R."/>
            <person name="Nagy L.G."/>
            <person name="Koehler G."/>
            <person name="Ransdell A.S."/>
            <person name="Younus H."/>
            <person name="Chow J."/>
            <person name="Chiniquy J."/>
            <person name="Lipzen A."/>
            <person name="Tritt A."/>
            <person name="Sun H."/>
            <person name="Haridas S."/>
            <person name="LaButti K."/>
            <person name="Ohm R.A."/>
            <person name="Kues U."/>
            <person name="Blanchette R.A."/>
            <person name="Grigoriev I.V."/>
            <person name="Minto R.E."/>
            <person name="Hibbett D.S."/>
        </authorList>
    </citation>
    <scope>NUCLEOTIDE SEQUENCE [LARGE SCALE GENOMIC DNA]</scope>
    <source>
        <strain evidence="5 6">FP15055 ss-10</strain>
    </source>
</reference>
<keyword evidence="2" id="KW-0547">Nucleotide-binding</keyword>
<keyword evidence="6" id="KW-1185">Reference proteome</keyword>
<dbReference type="GO" id="GO:0005524">
    <property type="term" value="F:ATP binding"/>
    <property type="evidence" value="ECO:0007669"/>
    <property type="project" value="UniProtKB-KW"/>
</dbReference>
<dbReference type="EMBL" id="KN880564">
    <property type="protein sequence ID" value="KIY66156.1"/>
    <property type="molecule type" value="Genomic_DNA"/>
</dbReference>
<keyword evidence="3" id="KW-0067">ATP-binding</keyword>
<keyword evidence="5" id="KW-0418">Kinase</keyword>
<gene>
    <name evidence="5" type="ORF">CYLTODRAFT_455660</name>
</gene>
<dbReference type="SMART" id="SM00220">
    <property type="entry name" value="S_TKc"/>
    <property type="match status" value="1"/>
</dbReference>
<protein>
    <submittedName>
        <fullName evidence="5">Kinase-like protein</fullName>
    </submittedName>
</protein>
<keyword evidence="5" id="KW-0808">Transferase</keyword>
<evidence type="ECO:0000313" key="6">
    <source>
        <dbReference type="Proteomes" id="UP000054007"/>
    </source>
</evidence>
<organism evidence="5 6">
    <name type="scientific">Cylindrobasidium torrendii FP15055 ss-10</name>
    <dbReference type="NCBI Taxonomy" id="1314674"/>
    <lineage>
        <taxon>Eukaryota</taxon>
        <taxon>Fungi</taxon>
        <taxon>Dikarya</taxon>
        <taxon>Basidiomycota</taxon>
        <taxon>Agaricomycotina</taxon>
        <taxon>Agaricomycetes</taxon>
        <taxon>Agaricomycetidae</taxon>
        <taxon>Agaricales</taxon>
        <taxon>Marasmiineae</taxon>
        <taxon>Physalacriaceae</taxon>
        <taxon>Cylindrobasidium</taxon>
    </lineage>
</organism>
<dbReference type="PROSITE" id="PS50011">
    <property type="entry name" value="PROTEIN_KINASE_DOM"/>
    <property type="match status" value="1"/>
</dbReference>
<accession>A0A0D7B9D5</accession>
<dbReference type="PANTHER" id="PTHR45832:SF22">
    <property type="entry name" value="SERINE_THREONINE-PROTEIN KINASE SAMKA-RELATED"/>
    <property type="match status" value="1"/>
</dbReference>
<dbReference type="GO" id="GO:0004672">
    <property type="term" value="F:protein kinase activity"/>
    <property type="evidence" value="ECO:0007669"/>
    <property type="project" value="InterPro"/>
</dbReference>
<dbReference type="Gene3D" id="1.10.510.10">
    <property type="entry name" value="Transferase(Phosphotransferase) domain 1"/>
    <property type="match status" value="1"/>
</dbReference>
<evidence type="ECO:0000259" key="4">
    <source>
        <dbReference type="PROSITE" id="PS50011"/>
    </source>
</evidence>
<name>A0A0D7B9D5_9AGAR</name>
<dbReference type="Proteomes" id="UP000054007">
    <property type="component" value="Unassembled WGS sequence"/>
</dbReference>